<name>A0A1G6AB94_9BACT</name>
<protein>
    <submittedName>
        <fullName evidence="1">Uncharacterized protein</fullName>
    </submittedName>
</protein>
<evidence type="ECO:0000313" key="1">
    <source>
        <dbReference type="EMBL" id="SDB05678.1"/>
    </source>
</evidence>
<sequence>MGIPRSPAEILKGDGYCVMNGEAEVVDINGDRVTRFFCLVHLVSWCYAKSSALKSQCWRNSVHRVEVQPFMTAASQVKKQLAWALQQLYCDDTGFTCLANMK</sequence>
<proteinExistence type="predicted"/>
<reference evidence="1 2" key="1">
    <citation type="submission" date="2016-10" db="EMBL/GenBank/DDBJ databases">
        <authorList>
            <person name="de Groot N.N."/>
        </authorList>
    </citation>
    <scope>NUCLEOTIDE SEQUENCE [LARGE SCALE GENOMIC DNA]</scope>
    <source>
        <strain evidence="1 2">ASO4-2</strain>
    </source>
</reference>
<gene>
    <name evidence="1" type="ORF">SAMN05660653_00305</name>
</gene>
<organism evidence="1 2">
    <name type="scientific">Desulfonatronum thiosulfatophilum</name>
    <dbReference type="NCBI Taxonomy" id="617002"/>
    <lineage>
        <taxon>Bacteria</taxon>
        <taxon>Pseudomonadati</taxon>
        <taxon>Thermodesulfobacteriota</taxon>
        <taxon>Desulfovibrionia</taxon>
        <taxon>Desulfovibrionales</taxon>
        <taxon>Desulfonatronaceae</taxon>
        <taxon>Desulfonatronum</taxon>
    </lineage>
</organism>
<dbReference type="EMBL" id="FMXO01000001">
    <property type="protein sequence ID" value="SDB05678.1"/>
    <property type="molecule type" value="Genomic_DNA"/>
</dbReference>
<dbReference type="Proteomes" id="UP000198771">
    <property type="component" value="Unassembled WGS sequence"/>
</dbReference>
<accession>A0A1G6AB94</accession>
<keyword evidence="2" id="KW-1185">Reference proteome</keyword>
<evidence type="ECO:0000313" key="2">
    <source>
        <dbReference type="Proteomes" id="UP000198771"/>
    </source>
</evidence>
<dbReference type="AlphaFoldDB" id="A0A1G6AB94"/>